<evidence type="ECO:0000256" key="8">
    <source>
        <dbReference type="SAM" id="SignalP"/>
    </source>
</evidence>
<evidence type="ECO:0000256" key="7">
    <source>
        <dbReference type="SAM" id="Phobius"/>
    </source>
</evidence>
<dbReference type="GO" id="GO:0016020">
    <property type="term" value="C:membrane"/>
    <property type="evidence" value="ECO:0007669"/>
    <property type="project" value="UniProtKB-SubCell"/>
</dbReference>
<dbReference type="GO" id="GO:0009272">
    <property type="term" value="P:fungal-type cell wall biogenesis"/>
    <property type="evidence" value="ECO:0007669"/>
    <property type="project" value="TreeGrafter"/>
</dbReference>
<evidence type="ECO:0000256" key="3">
    <source>
        <dbReference type="ARBA" id="ARBA00022692"/>
    </source>
</evidence>
<dbReference type="InterPro" id="IPR040241">
    <property type="entry name" value="TRP_Flc/Pkd2-like"/>
</dbReference>
<dbReference type="InterPro" id="IPR010308">
    <property type="entry name" value="TRP_C"/>
</dbReference>
<dbReference type="Pfam" id="PF14558">
    <property type="entry name" value="TRP_N"/>
    <property type="match status" value="1"/>
</dbReference>
<feature type="chain" id="PRO_5015591880" evidence="8">
    <location>
        <begin position="27"/>
        <end position="763"/>
    </location>
</feature>
<accession>A0A2S4L2A7</accession>
<feature type="transmembrane region" description="Helical" evidence="7">
    <location>
        <begin position="361"/>
        <end position="393"/>
    </location>
</feature>
<keyword evidence="6 7" id="KW-0472">Membrane</keyword>
<dbReference type="Pfam" id="PF06011">
    <property type="entry name" value="TRP"/>
    <property type="match status" value="1"/>
</dbReference>
<feature type="domain" description="ML-like" evidence="10">
    <location>
        <begin position="28"/>
        <end position="169"/>
    </location>
</feature>
<feature type="domain" description="MD-2-related lipid-recognition" evidence="9">
    <location>
        <begin position="35"/>
        <end position="162"/>
    </location>
</feature>
<dbReference type="AlphaFoldDB" id="A0A2S4L2A7"/>
<keyword evidence="12" id="KW-1185">Reference proteome</keyword>
<proteinExistence type="inferred from homology"/>
<dbReference type="PANTHER" id="PTHR31145:SF5">
    <property type="entry name" value="DUF907 DOMAIN PROTEIN (AFU_ORTHOLOGUE AFUA_2G06100)"/>
    <property type="match status" value="1"/>
</dbReference>
<keyword evidence="5 7" id="KW-1133">Transmembrane helix</keyword>
<dbReference type="STRING" id="94208.A0A2S4L2A7"/>
<keyword evidence="4 8" id="KW-0732">Signal</keyword>
<evidence type="ECO:0000256" key="5">
    <source>
        <dbReference type="ARBA" id="ARBA00022989"/>
    </source>
</evidence>
<dbReference type="PANTHER" id="PTHR31145">
    <property type="entry name" value="INTEGRAL MEMBRANE PROTEIN (AFU_ORTHOLOGUE AFUA_7G01610)"/>
    <property type="match status" value="1"/>
</dbReference>
<evidence type="ECO:0000259" key="10">
    <source>
        <dbReference type="SMART" id="SM01320"/>
    </source>
</evidence>
<gene>
    <name evidence="11" type="ORF">TPAR_03255</name>
</gene>
<evidence type="ECO:0000256" key="2">
    <source>
        <dbReference type="ARBA" id="ARBA00010642"/>
    </source>
</evidence>
<evidence type="ECO:0000313" key="12">
    <source>
        <dbReference type="Proteomes" id="UP000237481"/>
    </source>
</evidence>
<dbReference type="EMBL" id="PKSG01000314">
    <property type="protein sequence ID" value="POR36575.1"/>
    <property type="molecule type" value="Genomic_DNA"/>
</dbReference>
<evidence type="ECO:0000256" key="1">
    <source>
        <dbReference type="ARBA" id="ARBA00004141"/>
    </source>
</evidence>
<organism evidence="11 12">
    <name type="scientific">Tolypocladium paradoxum</name>
    <dbReference type="NCBI Taxonomy" id="94208"/>
    <lineage>
        <taxon>Eukaryota</taxon>
        <taxon>Fungi</taxon>
        <taxon>Dikarya</taxon>
        <taxon>Ascomycota</taxon>
        <taxon>Pezizomycotina</taxon>
        <taxon>Sordariomycetes</taxon>
        <taxon>Hypocreomycetidae</taxon>
        <taxon>Hypocreales</taxon>
        <taxon>Ophiocordycipitaceae</taxon>
        <taxon>Tolypocladium</taxon>
    </lineage>
</organism>
<evidence type="ECO:0000256" key="6">
    <source>
        <dbReference type="ARBA" id="ARBA00023136"/>
    </source>
</evidence>
<evidence type="ECO:0000313" key="11">
    <source>
        <dbReference type="EMBL" id="POR36575.1"/>
    </source>
</evidence>
<feature type="signal peptide" evidence="8">
    <location>
        <begin position="1"/>
        <end position="26"/>
    </location>
</feature>
<sequence>MARSDSRWSIWRGVVVMGTLATRAWAAQILKTDGFSDCGTDASIKVNKVDISYNNDNKTVTFDVAGSSAKEQNVTAVLKVTAYGNQVFSNSFNPCDAGTFVQRLCPVPAGTFAARGTQQIPSQFADLVPAIAFQVPDIAAQATLQLKSLDNGNQVACIQSHVSNGKTANVPAVQYVAAGVAGTALVLTGASAVSAALSGGGTASGGGGGTISPSFTEVFGWFQGMAMNGMLSVNYPPIYRSFAKNFAFSTGVIPWTALQSAIDGFRAKTGGNLTQDSVEFLKNATLIFPDGSTDSPNQGRFNVKRALDDFLTLAARDIQTSINDTAPGSSGSSSQTSSNYQHTVKGIQAYAEQLAVPKSDVFMTVLLIVAIIIAAIVVGILLVKLVLEVWALYGNFPQSLAGFRKHYWGSIARTITSLILILYGIWVLYCIFQFTRGDSWAAKTLAGVTLAIATCILAFFSWKIWNTARKLKQMEGDASALYEDKKIWVKYSLFYDCYKKNYWWLFVPAIVYMFAKGCALAAADGRGMVQSIALLVIEGLMLILLLWSRPYERKSGNVINIVIAVVRVLSVACILVFVEEFGIRQTTQTVAGVVLIAVQSALTGVLAILIAWNAINACCKANPHRKRRKEMERLQRDMDNLTPLDARNSLLLDRPRTGAQGSVFSVSNDLTEKSMARSDSPERYYPGGDALWPPVAPSGGPLYRSLAPTIPNDGTQKLTDGAAPIGMGGRQPLLPTIEREYKGPYGQGYGYGNGGYRGTTNNM</sequence>
<feature type="transmembrane region" description="Helical" evidence="7">
    <location>
        <begin position="528"/>
        <end position="547"/>
    </location>
</feature>
<feature type="transmembrane region" description="Helical" evidence="7">
    <location>
        <begin position="502"/>
        <end position="522"/>
    </location>
</feature>
<feature type="transmembrane region" description="Helical" evidence="7">
    <location>
        <begin position="559"/>
        <end position="578"/>
    </location>
</feature>
<name>A0A2S4L2A7_9HYPO</name>
<dbReference type="OrthoDB" id="2115177at2759"/>
<comment type="subcellular location">
    <subcellularLocation>
        <location evidence="1">Membrane</location>
        <topology evidence="1">Multi-pass membrane protein</topology>
    </subcellularLocation>
</comment>
<feature type="transmembrane region" description="Helical" evidence="7">
    <location>
        <begin position="440"/>
        <end position="462"/>
    </location>
</feature>
<evidence type="ECO:0000259" key="9">
    <source>
        <dbReference type="SMART" id="SM00737"/>
    </source>
</evidence>
<dbReference type="InterPro" id="IPR032800">
    <property type="entry name" value="TRP_N"/>
</dbReference>
<evidence type="ECO:0000256" key="4">
    <source>
        <dbReference type="ARBA" id="ARBA00022729"/>
    </source>
</evidence>
<dbReference type="Proteomes" id="UP000237481">
    <property type="component" value="Unassembled WGS sequence"/>
</dbReference>
<protein>
    <submittedName>
        <fullName evidence="11">Flavin carrier protein 2</fullName>
    </submittedName>
</protein>
<comment type="caution">
    <text evidence="11">The sequence shown here is derived from an EMBL/GenBank/DDBJ whole genome shotgun (WGS) entry which is preliminary data.</text>
</comment>
<dbReference type="SMART" id="SM01320">
    <property type="entry name" value="TRP_N"/>
    <property type="match status" value="1"/>
</dbReference>
<dbReference type="GO" id="GO:0055085">
    <property type="term" value="P:transmembrane transport"/>
    <property type="evidence" value="ECO:0007669"/>
    <property type="project" value="TreeGrafter"/>
</dbReference>
<reference evidence="11 12" key="1">
    <citation type="submission" date="2018-01" db="EMBL/GenBank/DDBJ databases">
        <title>Harnessing the power of phylogenomics to disentangle the directionality and signatures of interkingdom host jumping in the parasitic fungal genus Tolypocladium.</title>
        <authorList>
            <person name="Quandt C.A."/>
            <person name="Patterson W."/>
            <person name="Spatafora J.W."/>
        </authorList>
    </citation>
    <scope>NUCLEOTIDE SEQUENCE [LARGE SCALE GENOMIC DNA]</scope>
    <source>
        <strain evidence="11 12">NRBC 100945</strain>
    </source>
</reference>
<comment type="similarity">
    <text evidence="2">Belongs to the transient receptor potential (TRP) ion channel family.</text>
</comment>
<feature type="transmembrane region" description="Helical" evidence="7">
    <location>
        <begin position="590"/>
        <end position="619"/>
    </location>
</feature>
<feature type="transmembrane region" description="Helical" evidence="7">
    <location>
        <begin position="414"/>
        <end position="434"/>
    </location>
</feature>
<keyword evidence="3 7" id="KW-0812">Transmembrane</keyword>
<dbReference type="InterPro" id="IPR003172">
    <property type="entry name" value="ML_dom"/>
</dbReference>
<dbReference type="SMART" id="SM00737">
    <property type="entry name" value="ML"/>
    <property type="match status" value="1"/>
</dbReference>